<protein>
    <submittedName>
        <fullName evidence="1">Uncharacterized protein</fullName>
    </submittedName>
</protein>
<dbReference type="HOGENOM" id="CLU_2239296_0_0_1"/>
<keyword evidence="2" id="KW-1185">Reference proteome</keyword>
<sequence>MMETILRSDSGRTDSVMNSLDFRAKVEMLKETPRPLQEGKRVTIEKTFIPQDQEEAVNVNHYEALGNIQLLPLITKPIKSLPAVDSVLSLYAYRCVLLYTATMME</sequence>
<evidence type="ECO:0000313" key="1">
    <source>
        <dbReference type="EMBL" id="EFX70899.1"/>
    </source>
</evidence>
<dbReference type="KEGG" id="dpx:DAPPUDRAFT_256545"/>
<dbReference type="EMBL" id="GL732616">
    <property type="protein sequence ID" value="EFX70899.1"/>
    <property type="molecule type" value="Genomic_DNA"/>
</dbReference>
<dbReference type="Proteomes" id="UP000000305">
    <property type="component" value="Unassembled WGS sequence"/>
</dbReference>
<gene>
    <name evidence="1" type="ORF">DAPPUDRAFT_256545</name>
</gene>
<organism evidence="1 2">
    <name type="scientific">Daphnia pulex</name>
    <name type="common">Water flea</name>
    <dbReference type="NCBI Taxonomy" id="6669"/>
    <lineage>
        <taxon>Eukaryota</taxon>
        <taxon>Metazoa</taxon>
        <taxon>Ecdysozoa</taxon>
        <taxon>Arthropoda</taxon>
        <taxon>Crustacea</taxon>
        <taxon>Branchiopoda</taxon>
        <taxon>Diplostraca</taxon>
        <taxon>Cladocera</taxon>
        <taxon>Anomopoda</taxon>
        <taxon>Daphniidae</taxon>
        <taxon>Daphnia</taxon>
    </lineage>
</organism>
<accession>E9HBL4</accession>
<proteinExistence type="predicted"/>
<dbReference type="AlphaFoldDB" id="E9HBL4"/>
<evidence type="ECO:0000313" key="2">
    <source>
        <dbReference type="Proteomes" id="UP000000305"/>
    </source>
</evidence>
<reference evidence="1 2" key="1">
    <citation type="journal article" date="2011" name="Science">
        <title>The ecoresponsive genome of Daphnia pulex.</title>
        <authorList>
            <person name="Colbourne J.K."/>
            <person name="Pfrender M.E."/>
            <person name="Gilbert D."/>
            <person name="Thomas W.K."/>
            <person name="Tucker A."/>
            <person name="Oakley T.H."/>
            <person name="Tokishita S."/>
            <person name="Aerts A."/>
            <person name="Arnold G.J."/>
            <person name="Basu M.K."/>
            <person name="Bauer D.J."/>
            <person name="Caceres C.E."/>
            <person name="Carmel L."/>
            <person name="Casola C."/>
            <person name="Choi J.H."/>
            <person name="Detter J.C."/>
            <person name="Dong Q."/>
            <person name="Dusheyko S."/>
            <person name="Eads B.D."/>
            <person name="Frohlich T."/>
            <person name="Geiler-Samerotte K.A."/>
            <person name="Gerlach D."/>
            <person name="Hatcher P."/>
            <person name="Jogdeo S."/>
            <person name="Krijgsveld J."/>
            <person name="Kriventseva E.V."/>
            <person name="Kultz D."/>
            <person name="Laforsch C."/>
            <person name="Lindquist E."/>
            <person name="Lopez J."/>
            <person name="Manak J.R."/>
            <person name="Muller J."/>
            <person name="Pangilinan J."/>
            <person name="Patwardhan R.P."/>
            <person name="Pitluck S."/>
            <person name="Pritham E.J."/>
            <person name="Rechtsteiner A."/>
            <person name="Rho M."/>
            <person name="Rogozin I.B."/>
            <person name="Sakarya O."/>
            <person name="Salamov A."/>
            <person name="Schaack S."/>
            <person name="Shapiro H."/>
            <person name="Shiga Y."/>
            <person name="Skalitzky C."/>
            <person name="Smith Z."/>
            <person name="Souvorov A."/>
            <person name="Sung W."/>
            <person name="Tang Z."/>
            <person name="Tsuchiya D."/>
            <person name="Tu H."/>
            <person name="Vos H."/>
            <person name="Wang M."/>
            <person name="Wolf Y.I."/>
            <person name="Yamagata H."/>
            <person name="Yamada T."/>
            <person name="Ye Y."/>
            <person name="Shaw J.R."/>
            <person name="Andrews J."/>
            <person name="Crease T.J."/>
            <person name="Tang H."/>
            <person name="Lucas S.M."/>
            <person name="Robertson H.M."/>
            <person name="Bork P."/>
            <person name="Koonin E.V."/>
            <person name="Zdobnov E.M."/>
            <person name="Grigoriev I.V."/>
            <person name="Lynch M."/>
            <person name="Boore J.L."/>
        </authorList>
    </citation>
    <scope>NUCLEOTIDE SEQUENCE [LARGE SCALE GENOMIC DNA]</scope>
</reference>
<dbReference type="InParanoid" id="E9HBL4"/>
<name>E9HBL4_DAPPU</name>